<dbReference type="EMBL" id="AP022871">
    <property type="protein sequence ID" value="BCB84550.1"/>
    <property type="molecule type" value="Genomic_DNA"/>
</dbReference>
<evidence type="ECO:0000259" key="3">
    <source>
        <dbReference type="Pfam" id="PF03712"/>
    </source>
</evidence>
<dbReference type="Gene3D" id="2.60.120.230">
    <property type="match status" value="1"/>
</dbReference>
<protein>
    <recommendedName>
        <fullName evidence="3">Copper type II ascorbate-dependent monooxygenase C-terminal domain-containing protein</fullName>
    </recommendedName>
</protein>
<reference evidence="4 5" key="1">
    <citation type="submission" date="2020-03" db="EMBL/GenBank/DDBJ databases">
        <title>Whole genome shotgun sequence of Phytohabitans suffuscus NBRC 105367.</title>
        <authorList>
            <person name="Komaki H."/>
            <person name="Tamura T."/>
        </authorList>
    </citation>
    <scope>NUCLEOTIDE SEQUENCE [LARGE SCALE GENOMIC DNA]</scope>
    <source>
        <strain evidence="4 5">NBRC 105367</strain>
    </source>
</reference>
<sequence>MALATAFAVVACGSDADNSAAPAAAGSHSAHAGGSSAPPLPLRAGERFVGLTMAEAYTPAPPEGGGTDEYRCQVIDPGLTKAVFLTGTQIMPENLAIAHHAIVYAVPPGGAALVREQDAKTPGLGWQCFGGTGVPGAEVEDEDAAWVDTWAPGATETLFTQDVGYKLEPGSLLILQMHYNLLATDGKPAGSDRSAVRLRLTDGTPQTRELETWSLDAPTDLPCAADESGPLCDRAASIADVTKRFGSDVGEMADRQVEECNQGGAPKPGDTQTCDHKVTEPMTLFAGFGHMHMLGRAMKVELNPGTPNAKVVLDVPQFDFDNQRLMKLPSPVEIGPGDTLRVTCTHDAGLRKRLPHLSKLPPRYVVWGDGTSDEMCIGIMTVSPAGPDEASNVCELTEVNKPKTVLGSHTSALNPHPCGVVAVGQAVTWTAARGPGSGAVDRGTDRPGAVRLGTTVAPPTDARDEALNRPGESQVVGEDDGLDAVPRTDFREHSPDVRLHRRLRQREPLRDLAVGQAVADGDEDLVLASGQGVQPGIVPNRPAQVVVEPVGERVEQPPGQRRRDHRVPGGDGPDAGQQLLGAGVLEQEAARPGPQRGERVAVHVERRQHQDPRTPTGGDDAAGGLDPVDARRADVHQHHVGMQLGGPPDGVGAVLGLADDLGVGGPLQQHAEPEALQRLSVHNEHSDHEWLPFRVAWTAQPPSGAWPALTVPP</sequence>
<reference evidence="4 5" key="2">
    <citation type="submission" date="2020-03" db="EMBL/GenBank/DDBJ databases">
        <authorList>
            <person name="Ichikawa N."/>
            <person name="Kimura A."/>
            <person name="Kitahashi Y."/>
            <person name="Uohara A."/>
        </authorList>
    </citation>
    <scope>NUCLEOTIDE SEQUENCE [LARGE SCALE GENOMIC DNA]</scope>
    <source>
        <strain evidence="4 5">NBRC 105367</strain>
    </source>
</reference>
<dbReference type="Pfam" id="PF03712">
    <property type="entry name" value="Cu2_monoox_C"/>
    <property type="match status" value="1"/>
</dbReference>
<evidence type="ECO:0000313" key="4">
    <source>
        <dbReference type="EMBL" id="BCB84550.1"/>
    </source>
</evidence>
<gene>
    <name evidence="4" type="ORF">Psuf_018630</name>
</gene>
<organism evidence="4 5">
    <name type="scientific">Phytohabitans suffuscus</name>
    <dbReference type="NCBI Taxonomy" id="624315"/>
    <lineage>
        <taxon>Bacteria</taxon>
        <taxon>Bacillati</taxon>
        <taxon>Actinomycetota</taxon>
        <taxon>Actinomycetes</taxon>
        <taxon>Micromonosporales</taxon>
        <taxon>Micromonosporaceae</taxon>
    </lineage>
</organism>
<dbReference type="InterPro" id="IPR000945">
    <property type="entry name" value="DBH-like"/>
</dbReference>
<dbReference type="Gene3D" id="2.60.120.310">
    <property type="entry name" value="Copper type II, ascorbate-dependent monooxygenase, N-terminal domain"/>
    <property type="match status" value="1"/>
</dbReference>
<name>A0A6F8YEQ7_9ACTN</name>
<accession>A0A6F8YEQ7</accession>
<feature type="region of interest" description="Disordered" evidence="2">
    <location>
        <begin position="434"/>
        <end position="488"/>
    </location>
</feature>
<dbReference type="GO" id="GO:0005507">
    <property type="term" value="F:copper ion binding"/>
    <property type="evidence" value="ECO:0007669"/>
    <property type="project" value="InterPro"/>
</dbReference>
<evidence type="ECO:0000256" key="1">
    <source>
        <dbReference type="ARBA" id="ARBA00023157"/>
    </source>
</evidence>
<evidence type="ECO:0000313" key="5">
    <source>
        <dbReference type="Proteomes" id="UP000503011"/>
    </source>
</evidence>
<dbReference type="KEGG" id="psuu:Psuf_018630"/>
<dbReference type="SUPFAM" id="SSF49742">
    <property type="entry name" value="PHM/PNGase F"/>
    <property type="match status" value="2"/>
</dbReference>
<dbReference type="AlphaFoldDB" id="A0A6F8YEQ7"/>
<proteinExistence type="predicted"/>
<feature type="compositionally biased region" description="Basic and acidic residues" evidence="2">
    <location>
        <begin position="596"/>
        <end position="612"/>
    </location>
</feature>
<dbReference type="InterPro" id="IPR036939">
    <property type="entry name" value="Cu2_ascorb_mOase_N_sf"/>
</dbReference>
<feature type="region of interest" description="Disordered" evidence="2">
    <location>
        <begin position="551"/>
        <end position="624"/>
    </location>
</feature>
<evidence type="ECO:0000256" key="2">
    <source>
        <dbReference type="SAM" id="MobiDB-lite"/>
    </source>
</evidence>
<feature type="domain" description="Copper type II ascorbate-dependent monooxygenase C-terminal" evidence="3">
    <location>
        <begin position="273"/>
        <end position="378"/>
    </location>
</feature>
<dbReference type="InterPro" id="IPR014784">
    <property type="entry name" value="Cu2_ascorb_mOase-like_C"/>
</dbReference>
<dbReference type="PANTHER" id="PTHR10157">
    <property type="entry name" value="DOPAMINE BETA HYDROXYLASE RELATED"/>
    <property type="match status" value="1"/>
</dbReference>
<dbReference type="PANTHER" id="PTHR10157:SF23">
    <property type="entry name" value="MOXD1 HOMOLOG 1"/>
    <property type="match status" value="1"/>
</dbReference>
<keyword evidence="5" id="KW-1185">Reference proteome</keyword>
<keyword evidence="1" id="KW-1015">Disulfide bond</keyword>
<dbReference type="InterPro" id="IPR024548">
    <property type="entry name" value="Cu2_monoox_C"/>
</dbReference>
<dbReference type="InterPro" id="IPR008977">
    <property type="entry name" value="PHM/PNGase_F_dom_sf"/>
</dbReference>
<dbReference type="Proteomes" id="UP000503011">
    <property type="component" value="Chromosome"/>
</dbReference>
<dbReference type="GO" id="GO:0004500">
    <property type="term" value="F:dopamine beta-monooxygenase activity"/>
    <property type="evidence" value="ECO:0007669"/>
    <property type="project" value="InterPro"/>
</dbReference>